<evidence type="ECO:0000256" key="2">
    <source>
        <dbReference type="ARBA" id="ARBA00005582"/>
    </source>
</evidence>
<dbReference type="InterPro" id="IPR020476">
    <property type="entry name" value="Nudix_hydrolase"/>
</dbReference>
<dbReference type="PANTHER" id="PTHR43046:SF16">
    <property type="entry name" value="ADP-RIBOSE PYROPHOSPHATASE YJHB-RELATED"/>
    <property type="match status" value="1"/>
</dbReference>
<dbReference type="SUPFAM" id="SSF55811">
    <property type="entry name" value="Nudix"/>
    <property type="match status" value="1"/>
</dbReference>
<dbReference type="PRINTS" id="PR00502">
    <property type="entry name" value="NUDIXFAMILY"/>
</dbReference>
<dbReference type="PANTHER" id="PTHR43046">
    <property type="entry name" value="GDP-MANNOSE MANNOSYL HYDROLASE"/>
    <property type="match status" value="1"/>
</dbReference>
<evidence type="ECO:0000256" key="3">
    <source>
        <dbReference type="ARBA" id="ARBA00022801"/>
    </source>
</evidence>
<gene>
    <name evidence="6" type="ORF">ACFSJD_21605</name>
</gene>
<comment type="cofactor">
    <cofactor evidence="1">
        <name>Mg(2+)</name>
        <dbReference type="ChEBI" id="CHEBI:18420"/>
    </cofactor>
</comment>
<evidence type="ECO:0000259" key="5">
    <source>
        <dbReference type="PROSITE" id="PS51462"/>
    </source>
</evidence>
<evidence type="ECO:0000256" key="1">
    <source>
        <dbReference type="ARBA" id="ARBA00001946"/>
    </source>
</evidence>
<dbReference type="Gene3D" id="3.90.79.10">
    <property type="entry name" value="Nucleoside Triphosphate Pyrophosphohydrolase"/>
    <property type="match status" value="1"/>
</dbReference>
<evidence type="ECO:0000256" key="4">
    <source>
        <dbReference type="RuleBase" id="RU003476"/>
    </source>
</evidence>
<protein>
    <submittedName>
        <fullName evidence="6">NUDIX hydrolase</fullName>
    </submittedName>
</protein>
<comment type="similarity">
    <text evidence="2 4">Belongs to the Nudix hydrolase family.</text>
</comment>
<feature type="domain" description="Nudix hydrolase" evidence="5">
    <location>
        <begin position="18"/>
        <end position="152"/>
    </location>
</feature>
<evidence type="ECO:0000313" key="7">
    <source>
        <dbReference type="Proteomes" id="UP001597114"/>
    </source>
</evidence>
<dbReference type="InterPro" id="IPR000086">
    <property type="entry name" value="NUDIX_hydrolase_dom"/>
</dbReference>
<dbReference type="RefSeq" id="WP_344722566.1">
    <property type="nucleotide sequence ID" value="NZ_BAAAUS010000013.1"/>
</dbReference>
<dbReference type="Proteomes" id="UP001597114">
    <property type="component" value="Unassembled WGS sequence"/>
</dbReference>
<organism evidence="6 7">
    <name type="scientific">Pseudonocardia yunnanensis</name>
    <dbReference type="NCBI Taxonomy" id="58107"/>
    <lineage>
        <taxon>Bacteria</taxon>
        <taxon>Bacillati</taxon>
        <taxon>Actinomycetota</taxon>
        <taxon>Actinomycetes</taxon>
        <taxon>Pseudonocardiales</taxon>
        <taxon>Pseudonocardiaceae</taxon>
        <taxon>Pseudonocardia</taxon>
    </lineage>
</organism>
<dbReference type="PROSITE" id="PS00893">
    <property type="entry name" value="NUDIX_BOX"/>
    <property type="match status" value="1"/>
</dbReference>
<keyword evidence="7" id="KW-1185">Reference proteome</keyword>
<dbReference type="EMBL" id="JBHUCO010000023">
    <property type="protein sequence ID" value="MFD1520107.1"/>
    <property type="molecule type" value="Genomic_DNA"/>
</dbReference>
<keyword evidence="3 4" id="KW-0378">Hydrolase</keyword>
<sequence length="161" mass="17495">MVRLYEYYQDASAPHPHDLLPAAFAAARNAAGQVLLVRRIDDGNWELPGGRIEVGETARQAVLREVAEESGITIELTTLSGVYSDPSHVLVDPDGSIHQQLALCFHAVPAKPDSGPPRPDGIETDAAGWCDLADIGELTMHPAMRLRLDNAITAPRHTHYD</sequence>
<proteinExistence type="inferred from homology"/>
<reference evidence="7" key="1">
    <citation type="journal article" date="2019" name="Int. J. Syst. Evol. Microbiol.">
        <title>The Global Catalogue of Microorganisms (GCM) 10K type strain sequencing project: providing services to taxonomists for standard genome sequencing and annotation.</title>
        <authorList>
            <consortium name="The Broad Institute Genomics Platform"/>
            <consortium name="The Broad Institute Genome Sequencing Center for Infectious Disease"/>
            <person name="Wu L."/>
            <person name="Ma J."/>
        </authorList>
    </citation>
    <scope>NUCLEOTIDE SEQUENCE [LARGE SCALE GENOMIC DNA]</scope>
    <source>
        <strain evidence="7">CCM 7043</strain>
    </source>
</reference>
<dbReference type="InterPro" id="IPR015797">
    <property type="entry name" value="NUDIX_hydrolase-like_dom_sf"/>
</dbReference>
<comment type="caution">
    <text evidence="6">The sequence shown here is derived from an EMBL/GenBank/DDBJ whole genome shotgun (WGS) entry which is preliminary data.</text>
</comment>
<dbReference type="Pfam" id="PF00293">
    <property type="entry name" value="NUDIX"/>
    <property type="match status" value="1"/>
</dbReference>
<dbReference type="GO" id="GO:0016787">
    <property type="term" value="F:hydrolase activity"/>
    <property type="evidence" value="ECO:0007669"/>
    <property type="project" value="UniProtKB-KW"/>
</dbReference>
<name>A0ABW4EYP0_9PSEU</name>
<evidence type="ECO:0000313" key="6">
    <source>
        <dbReference type="EMBL" id="MFD1520107.1"/>
    </source>
</evidence>
<dbReference type="InterPro" id="IPR020084">
    <property type="entry name" value="NUDIX_hydrolase_CS"/>
</dbReference>
<dbReference type="PROSITE" id="PS51462">
    <property type="entry name" value="NUDIX"/>
    <property type="match status" value="1"/>
</dbReference>
<accession>A0ABW4EYP0</accession>
<dbReference type="CDD" id="cd02883">
    <property type="entry name" value="NUDIX_Hydrolase"/>
    <property type="match status" value="1"/>
</dbReference>